<accession>A0A401TLS0</accession>
<comment type="caution">
    <text evidence="3">The sequence shown here is derived from an EMBL/GenBank/DDBJ whole genome shotgun (WGS) entry which is preliminary data.</text>
</comment>
<feature type="non-terminal residue" evidence="3">
    <location>
        <position position="241"/>
    </location>
</feature>
<organism evidence="3 4">
    <name type="scientific">Chiloscyllium punctatum</name>
    <name type="common">Brownbanded bambooshark</name>
    <name type="synonym">Hemiscyllium punctatum</name>
    <dbReference type="NCBI Taxonomy" id="137246"/>
    <lineage>
        <taxon>Eukaryota</taxon>
        <taxon>Metazoa</taxon>
        <taxon>Chordata</taxon>
        <taxon>Craniata</taxon>
        <taxon>Vertebrata</taxon>
        <taxon>Chondrichthyes</taxon>
        <taxon>Elasmobranchii</taxon>
        <taxon>Galeomorphii</taxon>
        <taxon>Galeoidea</taxon>
        <taxon>Orectolobiformes</taxon>
        <taxon>Hemiscylliidae</taxon>
        <taxon>Chiloscyllium</taxon>
    </lineage>
</organism>
<dbReference type="GO" id="GO:0016020">
    <property type="term" value="C:membrane"/>
    <property type="evidence" value="ECO:0007669"/>
    <property type="project" value="TreeGrafter"/>
</dbReference>
<evidence type="ECO:0000256" key="1">
    <source>
        <dbReference type="ARBA" id="ARBA00023054"/>
    </source>
</evidence>
<proteinExistence type="predicted"/>
<dbReference type="InterPro" id="IPR051990">
    <property type="entry name" value="CCPG1/PBIP1"/>
</dbReference>
<dbReference type="PANTHER" id="PTHR28638">
    <property type="entry name" value="CELL CYCLE PROGRESSION PROTEIN 1"/>
    <property type="match status" value="1"/>
</dbReference>
<keyword evidence="4" id="KW-1185">Reference proteome</keyword>
<dbReference type="Proteomes" id="UP000287033">
    <property type="component" value="Unassembled WGS sequence"/>
</dbReference>
<evidence type="ECO:0000256" key="2">
    <source>
        <dbReference type="SAM" id="MobiDB-lite"/>
    </source>
</evidence>
<feature type="compositionally biased region" description="Polar residues" evidence="2">
    <location>
        <begin position="139"/>
        <end position="148"/>
    </location>
</feature>
<feature type="region of interest" description="Disordered" evidence="2">
    <location>
        <begin position="1"/>
        <end position="21"/>
    </location>
</feature>
<evidence type="ECO:0000313" key="3">
    <source>
        <dbReference type="EMBL" id="GCC43620.1"/>
    </source>
</evidence>
<keyword evidence="1" id="KW-0175">Coiled coil</keyword>
<dbReference type="EMBL" id="BEZZ01117565">
    <property type="protein sequence ID" value="GCC43620.1"/>
    <property type="molecule type" value="Genomic_DNA"/>
</dbReference>
<feature type="non-terminal residue" evidence="3">
    <location>
        <position position="1"/>
    </location>
</feature>
<gene>
    <name evidence="3" type="ORF">chiPu_0027914</name>
</gene>
<feature type="region of interest" description="Disordered" evidence="2">
    <location>
        <begin position="139"/>
        <end position="241"/>
    </location>
</feature>
<name>A0A401TLS0_CHIPU</name>
<evidence type="ECO:0000313" key="4">
    <source>
        <dbReference type="Proteomes" id="UP000287033"/>
    </source>
</evidence>
<feature type="compositionally biased region" description="Polar residues" evidence="2">
    <location>
        <begin position="232"/>
        <end position="241"/>
    </location>
</feature>
<reference evidence="3 4" key="1">
    <citation type="journal article" date="2018" name="Nat. Ecol. Evol.">
        <title>Shark genomes provide insights into elasmobranch evolution and the origin of vertebrates.</title>
        <authorList>
            <person name="Hara Y"/>
            <person name="Yamaguchi K"/>
            <person name="Onimaru K"/>
            <person name="Kadota M"/>
            <person name="Koyanagi M"/>
            <person name="Keeley SD"/>
            <person name="Tatsumi K"/>
            <person name="Tanaka K"/>
            <person name="Motone F"/>
            <person name="Kageyama Y"/>
            <person name="Nozu R"/>
            <person name="Adachi N"/>
            <person name="Nishimura O"/>
            <person name="Nakagawa R"/>
            <person name="Tanegashima C"/>
            <person name="Kiyatake I"/>
            <person name="Matsumoto R"/>
            <person name="Murakumo K"/>
            <person name="Nishida K"/>
            <person name="Terakita A"/>
            <person name="Kuratani S"/>
            <person name="Sato K"/>
            <person name="Hyodo S Kuraku.S."/>
        </authorList>
    </citation>
    <scope>NUCLEOTIDE SEQUENCE [LARGE SCALE GENOMIC DNA]</scope>
</reference>
<sequence>GQKQELEESLEAGGRALPPDSQQNLNRLLQRLAQYLSLEEEILEDLAGELGRRGSAASRGQEMLVAEALMLRRELDKQRRLAASMRQALEGLIERVSGLGEAVTGVEVLAALRELEQKLAFELQRSEVWEKVYGASSWQDTTSLNPEESNLEAKGGEEAQGSTMSRPQDDEKAQGSTMSRPQDDEKAQGSTMSRPQDEEQAPGSTMSRPQDDEKAQGSTMSRPQDDEKARGSTMSRPQDDE</sequence>
<protein>
    <submittedName>
        <fullName evidence="3">Uncharacterized protein</fullName>
    </submittedName>
</protein>
<dbReference type="AlphaFoldDB" id="A0A401TLS0"/>